<gene>
    <name evidence="2" type="ORF">HH212_22980</name>
</gene>
<feature type="transmembrane region" description="Helical" evidence="1">
    <location>
        <begin position="14"/>
        <end position="35"/>
    </location>
</feature>
<dbReference type="AlphaFoldDB" id="A0A7Z2ZUC5"/>
<keyword evidence="1" id="KW-0472">Membrane</keyword>
<keyword evidence="1" id="KW-1133">Transmembrane helix</keyword>
<dbReference type="Pfam" id="PF15947">
    <property type="entry name" value="DUF4755"/>
    <property type="match status" value="1"/>
</dbReference>
<protein>
    <submittedName>
        <fullName evidence="2">DUF4755 domain-containing protein</fullName>
    </submittedName>
</protein>
<name>A0A7Z2ZUC5_9BURK</name>
<dbReference type="InterPro" id="IPR031863">
    <property type="entry name" value="DUF4755"/>
</dbReference>
<evidence type="ECO:0000313" key="3">
    <source>
        <dbReference type="Proteomes" id="UP000502415"/>
    </source>
</evidence>
<dbReference type="Proteomes" id="UP000502415">
    <property type="component" value="Chromosome"/>
</dbReference>
<evidence type="ECO:0000313" key="2">
    <source>
        <dbReference type="EMBL" id="QJE02531.1"/>
    </source>
</evidence>
<reference evidence="2 3" key="1">
    <citation type="submission" date="2020-04" db="EMBL/GenBank/DDBJ databases">
        <title>Genome sequencing of novel species.</title>
        <authorList>
            <person name="Heo J."/>
            <person name="Kim S.-J."/>
            <person name="Kim J.-S."/>
            <person name="Hong S.-B."/>
            <person name="Kwon S.-W."/>
        </authorList>
    </citation>
    <scope>NUCLEOTIDE SEQUENCE [LARGE SCALE GENOMIC DNA]</scope>
    <source>
        <strain evidence="2 3">GN2-R2</strain>
    </source>
</reference>
<dbReference type="EMBL" id="CP051685">
    <property type="protein sequence ID" value="QJE02531.1"/>
    <property type="molecule type" value="Genomic_DNA"/>
</dbReference>
<accession>A0A7Z2ZUC5</accession>
<dbReference type="RefSeq" id="WP_170204615.1">
    <property type="nucleotide sequence ID" value="NZ_CP051685.1"/>
</dbReference>
<evidence type="ECO:0000256" key="1">
    <source>
        <dbReference type="SAM" id="Phobius"/>
    </source>
</evidence>
<keyword evidence="1" id="KW-0812">Transmembrane</keyword>
<organism evidence="2 3">
    <name type="scientific">Massilia forsythiae</name>
    <dbReference type="NCBI Taxonomy" id="2728020"/>
    <lineage>
        <taxon>Bacteria</taxon>
        <taxon>Pseudomonadati</taxon>
        <taxon>Pseudomonadota</taxon>
        <taxon>Betaproteobacteria</taxon>
        <taxon>Burkholderiales</taxon>
        <taxon>Oxalobacteraceae</taxon>
        <taxon>Telluria group</taxon>
        <taxon>Massilia</taxon>
    </lineage>
</organism>
<keyword evidence="3" id="KW-1185">Reference proteome</keyword>
<dbReference type="KEGG" id="mfy:HH212_22980"/>
<sequence>MIVSALVPFADGGFAKLVTLAVGWAPAGFLAWFAMNRAKRRQALHQQMLAAIGVAGDRGFDHAEEGTGIALNQAKRVVAVLADGSYREYRYEQVRQWSIREERAGAVVPAFGVASGVAAAGANARMARDALANTGLFLTVKDVDRPGWRVAMKDARTRERWMELLRQEINEGGVAA</sequence>
<proteinExistence type="predicted"/>